<reference evidence="4" key="1">
    <citation type="journal article" date="2019" name="Plant J.">
        <title>Chlorella vulgaris genome assembly and annotation reveals the molecular basis for metabolic acclimation to high light conditions.</title>
        <authorList>
            <person name="Cecchin M."/>
            <person name="Marcolungo L."/>
            <person name="Rossato M."/>
            <person name="Girolomoni L."/>
            <person name="Cosentino E."/>
            <person name="Cuine S."/>
            <person name="Li-Beisson Y."/>
            <person name="Delledonne M."/>
            <person name="Ballottari M."/>
        </authorList>
    </citation>
    <scope>NUCLEOTIDE SEQUENCE</scope>
    <source>
        <strain evidence="4">211/11P</strain>
    </source>
</reference>
<keyword evidence="2" id="KW-0472">Membrane</keyword>
<dbReference type="InterPro" id="IPR014025">
    <property type="entry name" value="Glutaredoxin_subgr"/>
</dbReference>
<proteinExistence type="inferred from homology"/>
<dbReference type="Gene3D" id="3.40.30.10">
    <property type="entry name" value="Glutaredoxin"/>
    <property type="match status" value="1"/>
</dbReference>
<dbReference type="OrthoDB" id="418495at2759"/>
<keyword evidence="2" id="KW-1133">Transmembrane helix</keyword>
<gene>
    <name evidence="4" type="ORF">D9Q98_006879</name>
</gene>
<dbReference type="InterPro" id="IPR011899">
    <property type="entry name" value="Glutaredoxin_euk/vir"/>
</dbReference>
<dbReference type="PROSITE" id="PS51354">
    <property type="entry name" value="GLUTAREDOXIN_2"/>
    <property type="match status" value="1"/>
</dbReference>
<dbReference type="SUPFAM" id="SSF52833">
    <property type="entry name" value="Thioredoxin-like"/>
    <property type="match status" value="1"/>
</dbReference>
<evidence type="ECO:0000256" key="2">
    <source>
        <dbReference type="SAM" id="Phobius"/>
    </source>
</evidence>
<dbReference type="PANTHER" id="PTHR45694:SF18">
    <property type="entry name" value="GLUTAREDOXIN-1-RELATED"/>
    <property type="match status" value="1"/>
</dbReference>
<evidence type="ECO:0000313" key="4">
    <source>
        <dbReference type="EMBL" id="KAI3426935.1"/>
    </source>
</evidence>
<keyword evidence="2" id="KW-0812">Transmembrane</keyword>
<reference evidence="4" key="2">
    <citation type="submission" date="2020-11" db="EMBL/GenBank/DDBJ databases">
        <authorList>
            <person name="Cecchin M."/>
            <person name="Marcolungo L."/>
            <person name="Rossato M."/>
            <person name="Girolomoni L."/>
            <person name="Cosentino E."/>
            <person name="Cuine S."/>
            <person name="Li-Beisson Y."/>
            <person name="Delledonne M."/>
            <person name="Ballottari M."/>
        </authorList>
    </citation>
    <scope>NUCLEOTIDE SEQUENCE</scope>
    <source>
        <strain evidence="4">211/11P</strain>
        <tissue evidence="4">Whole cell</tissue>
    </source>
</reference>
<sequence>MPPRRPVRQQQQPATFMARVVKLAVMLALIYGGKVAFLSAMRAYGPRSAVDKLADPANVAAAMGADVGMKEPETPAEVVTHSIAKNRVMIFSKSYCPHSIRGKAVMRKHLGEDGVTVLELDGREDMGQLQDELQRITGARTVPRIFIDGVFVGGASDVAELDASGELAKMLQAKGLTS</sequence>
<dbReference type="Proteomes" id="UP001055712">
    <property type="component" value="Unassembled WGS sequence"/>
</dbReference>
<dbReference type="EMBL" id="SIDB01000010">
    <property type="protein sequence ID" value="KAI3426935.1"/>
    <property type="molecule type" value="Genomic_DNA"/>
</dbReference>
<keyword evidence="5" id="KW-1185">Reference proteome</keyword>
<accession>A0A9D4YUK9</accession>
<organism evidence="4 5">
    <name type="scientific">Chlorella vulgaris</name>
    <name type="common">Green alga</name>
    <dbReference type="NCBI Taxonomy" id="3077"/>
    <lineage>
        <taxon>Eukaryota</taxon>
        <taxon>Viridiplantae</taxon>
        <taxon>Chlorophyta</taxon>
        <taxon>core chlorophytes</taxon>
        <taxon>Trebouxiophyceae</taxon>
        <taxon>Chlorellales</taxon>
        <taxon>Chlorellaceae</taxon>
        <taxon>Chlorella clade</taxon>
        <taxon>Chlorella</taxon>
    </lineage>
</organism>
<dbReference type="Pfam" id="PF00462">
    <property type="entry name" value="Glutaredoxin"/>
    <property type="match status" value="1"/>
</dbReference>
<dbReference type="NCBIfam" id="TIGR02180">
    <property type="entry name" value="GRX_euk"/>
    <property type="match status" value="1"/>
</dbReference>
<evidence type="ECO:0000256" key="1">
    <source>
        <dbReference type="ARBA" id="ARBA00007190"/>
    </source>
</evidence>
<dbReference type="GO" id="GO:0015038">
    <property type="term" value="F:glutathione disulfide oxidoreductase activity"/>
    <property type="evidence" value="ECO:0007669"/>
    <property type="project" value="TreeGrafter"/>
</dbReference>
<feature type="transmembrane region" description="Helical" evidence="2">
    <location>
        <begin position="20"/>
        <end position="41"/>
    </location>
</feature>
<evidence type="ECO:0000259" key="3">
    <source>
        <dbReference type="Pfam" id="PF00462"/>
    </source>
</evidence>
<dbReference type="GO" id="GO:0005737">
    <property type="term" value="C:cytoplasm"/>
    <property type="evidence" value="ECO:0007669"/>
    <property type="project" value="TreeGrafter"/>
</dbReference>
<dbReference type="PRINTS" id="PR00160">
    <property type="entry name" value="GLUTAREDOXIN"/>
</dbReference>
<comment type="caution">
    <text evidence="4">The sequence shown here is derived from an EMBL/GenBank/DDBJ whole genome shotgun (WGS) entry which is preliminary data.</text>
</comment>
<comment type="similarity">
    <text evidence="1">Belongs to the glutaredoxin family. CPYC subfamily.</text>
</comment>
<dbReference type="AlphaFoldDB" id="A0A9D4YUK9"/>
<name>A0A9D4YUK9_CHLVU</name>
<dbReference type="PANTHER" id="PTHR45694">
    <property type="entry name" value="GLUTAREDOXIN 2"/>
    <property type="match status" value="1"/>
</dbReference>
<evidence type="ECO:0000313" key="5">
    <source>
        <dbReference type="Proteomes" id="UP001055712"/>
    </source>
</evidence>
<dbReference type="GO" id="GO:0034599">
    <property type="term" value="P:cellular response to oxidative stress"/>
    <property type="evidence" value="ECO:0007669"/>
    <property type="project" value="TreeGrafter"/>
</dbReference>
<dbReference type="CDD" id="cd03419">
    <property type="entry name" value="GRX_GRXh_1_2_like"/>
    <property type="match status" value="1"/>
</dbReference>
<protein>
    <recommendedName>
        <fullName evidence="3">Glutaredoxin domain-containing protein</fullName>
    </recommendedName>
</protein>
<dbReference type="InterPro" id="IPR036249">
    <property type="entry name" value="Thioredoxin-like_sf"/>
</dbReference>
<feature type="domain" description="Glutaredoxin" evidence="3">
    <location>
        <begin position="88"/>
        <end position="152"/>
    </location>
</feature>
<dbReference type="InterPro" id="IPR002109">
    <property type="entry name" value="Glutaredoxin"/>
</dbReference>